<reference evidence="1" key="1">
    <citation type="submission" date="2020-03" db="EMBL/GenBank/DDBJ databases">
        <authorList>
            <person name="Weist P."/>
        </authorList>
    </citation>
    <scope>NUCLEOTIDE SEQUENCE</scope>
</reference>
<keyword evidence="2" id="KW-1185">Reference proteome</keyword>
<dbReference type="EMBL" id="CADEAL010003668">
    <property type="protein sequence ID" value="CAB1445492.1"/>
    <property type="molecule type" value="Genomic_DNA"/>
</dbReference>
<comment type="caution">
    <text evidence="1">The sequence shown here is derived from an EMBL/GenBank/DDBJ whole genome shotgun (WGS) entry which is preliminary data.</text>
</comment>
<dbReference type="Proteomes" id="UP001153269">
    <property type="component" value="Unassembled WGS sequence"/>
</dbReference>
<accession>A0A9N7VA54</accession>
<evidence type="ECO:0000313" key="2">
    <source>
        <dbReference type="Proteomes" id="UP001153269"/>
    </source>
</evidence>
<protein>
    <submittedName>
        <fullName evidence="1">Uncharacterized protein</fullName>
    </submittedName>
</protein>
<proteinExistence type="predicted"/>
<name>A0A9N7VA54_PLEPL</name>
<dbReference type="AlphaFoldDB" id="A0A9N7VA54"/>
<gene>
    <name evidence="1" type="ORF">PLEPLA_LOCUS33223</name>
</gene>
<evidence type="ECO:0000313" key="1">
    <source>
        <dbReference type="EMBL" id="CAB1445492.1"/>
    </source>
</evidence>
<sequence length="273" mass="29272">MQMGQAGDRTADLQVGGRPLYPSATADPVQWYSWRGGGLVGRNLDYGQKSHRCPWTAPTNAGDTKVNESARVAATFGTDICSSDRENSFLAEAGGHMAGSCFDNKMSCHLSGPPASGDRFCKLQSRSPRRGNCLGDTWHEPGALIVRHAGRYRASVAEIGAEIGGEVVECWKNNTTLRVTLSCAHTERATQPVSTAPTPIFVLISMEITPQGESIVLAEKETTAGIANGSSSLIVWLESEQEPGRRGPHGVRVHNFKRTHGAALSGGQYGRCY</sequence>
<organism evidence="1 2">
    <name type="scientific">Pleuronectes platessa</name>
    <name type="common">European plaice</name>
    <dbReference type="NCBI Taxonomy" id="8262"/>
    <lineage>
        <taxon>Eukaryota</taxon>
        <taxon>Metazoa</taxon>
        <taxon>Chordata</taxon>
        <taxon>Craniata</taxon>
        <taxon>Vertebrata</taxon>
        <taxon>Euteleostomi</taxon>
        <taxon>Actinopterygii</taxon>
        <taxon>Neopterygii</taxon>
        <taxon>Teleostei</taxon>
        <taxon>Neoteleostei</taxon>
        <taxon>Acanthomorphata</taxon>
        <taxon>Carangaria</taxon>
        <taxon>Pleuronectiformes</taxon>
        <taxon>Pleuronectoidei</taxon>
        <taxon>Pleuronectidae</taxon>
        <taxon>Pleuronectes</taxon>
    </lineage>
</organism>